<reference evidence="1 2" key="1">
    <citation type="journal article" date="2016" name="Nat. Commun.">
        <title>Thousands of microbial genomes shed light on interconnected biogeochemical processes in an aquifer system.</title>
        <authorList>
            <person name="Anantharaman K."/>
            <person name="Brown C.T."/>
            <person name="Hug L.A."/>
            <person name="Sharon I."/>
            <person name="Castelle C.J."/>
            <person name="Probst A.J."/>
            <person name="Thomas B.C."/>
            <person name="Singh A."/>
            <person name="Wilkins M.J."/>
            <person name="Karaoz U."/>
            <person name="Brodie E.L."/>
            <person name="Williams K.H."/>
            <person name="Hubbard S.S."/>
            <person name="Banfield J.F."/>
        </authorList>
    </citation>
    <scope>NUCLEOTIDE SEQUENCE [LARGE SCALE GENOMIC DNA]</scope>
    <source>
        <strain evidence="2">RBG_16_55_9</strain>
    </source>
</reference>
<sequence length="68" mass="7866">MISQVKAEVVECKYRGPWVISRDVWIGQTCWHPENLKDSHTHLFSKCCEEWGDDCPAHRKGPQGVEAR</sequence>
<protein>
    <submittedName>
        <fullName evidence="1">Uncharacterized protein</fullName>
    </submittedName>
</protein>
<dbReference type="Proteomes" id="UP000179157">
    <property type="component" value="Unassembled WGS sequence"/>
</dbReference>
<evidence type="ECO:0000313" key="2">
    <source>
        <dbReference type="Proteomes" id="UP000179157"/>
    </source>
</evidence>
<evidence type="ECO:0000313" key="1">
    <source>
        <dbReference type="EMBL" id="OGF53076.1"/>
    </source>
</evidence>
<gene>
    <name evidence="1" type="ORF">A2Z21_03345</name>
</gene>
<proteinExistence type="predicted"/>
<dbReference type="AlphaFoldDB" id="A0A1F5UPJ0"/>
<accession>A0A1F5UPJ0</accession>
<dbReference type="EMBL" id="MFGX01000119">
    <property type="protein sequence ID" value="OGF53076.1"/>
    <property type="molecule type" value="Genomic_DNA"/>
</dbReference>
<organism evidence="1 2">
    <name type="scientific">Fraserbacteria sp. (strain RBG_16_55_9)</name>
    <dbReference type="NCBI Taxonomy" id="1817864"/>
    <lineage>
        <taxon>Bacteria</taxon>
        <taxon>Candidatus Fraseribacteriota</taxon>
    </lineage>
</organism>
<name>A0A1F5UPJ0_FRAXR</name>
<comment type="caution">
    <text evidence="1">The sequence shown here is derived from an EMBL/GenBank/DDBJ whole genome shotgun (WGS) entry which is preliminary data.</text>
</comment>